<name>A0A7X0NE21_9GAMM</name>
<dbReference type="GO" id="GO:0005886">
    <property type="term" value="C:plasma membrane"/>
    <property type="evidence" value="ECO:0007669"/>
    <property type="project" value="TreeGrafter"/>
</dbReference>
<evidence type="ECO:0000256" key="4">
    <source>
        <dbReference type="ARBA" id="ARBA00008655"/>
    </source>
</evidence>
<keyword evidence="8 9" id="KW-0012">Acyltransferase</keyword>
<dbReference type="PANTHER" id="PTHR10434">
    <property type="entry name" value="1-ACYL-SN-GLYCEROL-3-PHOSPHATE ACYLTRANSFERASE"/>
    <property type="match status" value="1"/>
</dbReference>
<reference evidence="12 13" key="1">
    <citation type="submission" date="2020-08" db="EMBL/GenBank/DDBJ databases">
        <title>Genomic Encyclopedia of Type Strains, Phase IV (KMG-IV): sequencing the most valuable type-strain genomes for metagenomic binning, comparative biology and taxonomic classification.</title>
        <authorList>
            <person name="Goeker M."/>
        </authorList>
    </citation>
    <scope>NUCLEOTIDE SEQUENCE [LARGE SCALE GENOMIC DNA]</scope>
    <source>
        <strain evidence="12 13">DSM 26287</strain>
    </source>
</reference>
<keyword evidence="9" id="KW-0444">Lipid biosynthesis</keyword>
<feature type="domain" description="Phospholipid/glycerol acyltransferase" evidence="11">
    <location>
        <begin position="67"/>
        <end position="182"/>
    </location>
</feature>
<dbReference type="Pfam" id="PF01553">
    <property type="entry name" value="Acyltransferase"/>
    <property type="match status" value="1"/>
</dbReference>
<evidence type="ECO:0000256" key="10">
    <source>
        <dbReference type="SAM" id="Phobius"/>
    </source>
</evidence>
<evidence type="ECO:0000313" key="12">
    <source>
        <dbReference type="EMBL" id="MBB6541728.1"/>
    </source>
</evidence>
<keyword evidence="10" id="KW-0472">Membrane</keyword>
<comment type="catalytic activity">
    <reaction evidence="1 9">
        <text>a 1-acyl-sn-glycero-3-phosphate + an acyl-CoA = a 1,2-diacyl-sn-glycero-3-phosphate + CoA</text>
        <dbReference type="Rhea" id="RHEA:19709"/>
        <dbReference type="ChEBI" id="CHEBI:57287"/>
        <dbReference type="ChEBI" id="CHEBI:57970"/>
        <dbReference type="ChEBI" id="CHEBI:58342"/>
        <dbReference type="ChEBI" id="CHEBI:58608"/>
        <dbReference type="EC" id="2.3.1.51"/>
    </reaction>
</comment>
<dbReference type="AlphaFoldDB" id="A0A7X0NE21"/>
<evidence type="ECO:0000259" key="11">
    <source>
        <dbReference type="SMART" id="SM00563"/>
    </source>
</evidence>
<dbReference type="SUPFAM" id="SSF69593">
    <property type="entry name" value="Glycerol-3-phosphate (1)-acyltransferase"/>
    <property type="match status" value="1"/>
</dbReference>
<dbReference type="GO" id="GO:0016024">
    <property type="term" value="P:CDP-diacylglycerol biosynthetic process"/>
    <property type="evidence" value="ECO:0007669"/>
    <property type="project" value="UniProtKB-UniPathway"/>
</dbReference>
<evidence type="ECO:0000256" key="8">
    <source>
        <dbReference type="ARBA" id="ARBA00023315"/>
    </source>
</evidence>
<gene>
    <name evidence="12" type="ORF">HNQ55_000202</name>
</gene>
<proteinExistence type="inferred from homology"/>
<comment type="similarity">
    <text evidence="4 9">Belongs to the 1-acyl-sn-glycerol-3-phosphate acyltransferase family.</text>
</comment>
<feature type="transmembrane region" description="Helical" evidence="10">
    <location>
        <begin position="7"/>
        <end position="27"/>
    </location>
</feature>
<comment type="domain">
    <text evidence="9">The HXXXXD motif is essential for acyltransferase activity and may constitute the binding site for the phosphate moiety of the glycerol-3-phosphate.</text>
</comment>
<comment type="pathway">
    <text evidence="2">Phospholipid metabolism; CDP-diacylglycerol biosynthesis; CDP-diacylglycerol from sn-glycerol 3-phosphate: step 2/3.</text>
</comment>
<comment type="caution">
    <text evidence="12">The sequence shown here is derived from an EMBL/GenBank/DDBJ whole genome shotgun (WGS) entry which is preliminary data.</text>
</comment>
<evidence type="ECO:0000256" key="3">
    <source>
        <dbReference type="ARBA" id="ARBA00005189"/>
    </source>
</evidence>
<dbReference type="PANTHER" id="PTHR10434:SF11">
    <property type="entry name" value="1-ACYL-SN-GLYCEROL-3-PHOSPHATE ACYLTRANSFERASE"/>
    <property type="match status" value="1"/>
</dbReference>
<dbReference type="EC" id="2.3.1.51" evidence="5 9"/>
<keyword evidence="13" id="KW-1185">Reference proteome</keyword>
<keyword evidence="10" id="KW-1133">Transmembrane helix</keyword>
<sequence length="240" mass="26839">MLALVRIILMALAIVIISIASCCYSLLRPFHRNNVFHTAKVMGKVSKILGLTVEVRVPESVKHLSPVVYICNHQSSYDIFTVSNAVRPGTVSVGKKSLKWIPFFGQMYWLTGNILIDRNNKNKAMNTIALTAAKIREKQLSVWLFPEGTRSNGRGLLPFKTGAFRTALQAGVPIVPICASDLHDKIHLNRWNNGKLIIEYLPPIYLDEVNNEKIRAVANQTHQLMAAKIKEISAQAHKTD</sequence>
<accession>A0A7X0NE21</accession>
<evidence type="ECO:0000256" key="5">
    <source>
        <dbReference type="ARBA" id="ARBA00013211"/>
    </source>
</evidence>
<dbReference type="InterPro" id="IPR004552">
    <property type="entry name" value="AGP_acyltrans"/>
</dbReference>
<dbReference type="InterPro" id="IPR002123">
    <property type="entry name" value="Plipid/glycerol_acylTrfase"/>
</dbReference>
<keyword evidence="9" id="KW-0443">Lipid metabolism</keyword>
<dbReference type="GO" id="GO:0006654">
    <property type="term" value="P:phosphatidic acid biosynthetic process"/>
    <property type="evidence" value="ECO:0007669"/>
    <property type="project" value="TreeGrafter"/>
</dbReference>
<keyword evidence="7 9" id="KW-0808">Transferase</keyword>
<comment type="pathway">
    <text evidence="3">Lipid metabolism.</text>
</comment>
<dbReference type="Proteomes" id="UP000537141">
    <property type="component" value="Unassembled WGS sequence"/>
</dbReference>
<evidence type="ECO:0000256" key="2">
    <source>
        <dbReference type="ARBA" id="ARBA00004728"/>
    </source>
</evidence>
<dbReference type="EMBL" id="JACHHU010000001">
    <property type="protein sequence ID" value="MBB6541728.1"/>
    <property type="molecule type" value="Genomic_DNA"/>
</dbReference>
<evidence type="ECO:0000256" key="9">
    <source>
        <dbReference type="RuleBase" id="RU361267"/>
    </source>
</evidence>
<evidence type="ECO:0000313" key="13">
    <source>
        <dbReference type="Proteomes" id="UP000537141"/>
    </source>
</evidence>
<protein>
    <recommendedName>
        <fullName evidence="6 9">1-acyl-sn-glycerol-3-phosphate acyltransferase</fullName>
        <ecNumber evidence="5 9">2.3.1.51</ecNumber>
    </recommendedName>
</protein>
<dbReference type="RefSeq" id="WP_184421241.1">
    <property type="nucleotide sequence ID" value="NZ_AP027362.1"/>
</dbReference>
<evidence type="ECO:0000256" key="6">
    <source>
        <dbReference type="ARBA" id="ARBA00016139"/>
    </source>
</evidence>
<keyword evidence="9" id="KW-1208">Phospholipid metabolism</keyword>
<organism evidence="12 13">
    <name type="scientific">Thalassotalea piscium</name>
    <dbReference type="NCBI Taxonomy" id="1230533"/>
    <lineage>
        <taxon>Bacteria</taxon>
        <taxon>Pseudomonadati</taxon>
        <taxon>Pseudomonadota</taxon>
        <taxon>Gammaproteobacteria</taxon>
        <taxon>Alteromonadales</taxon>
        <taxon>Colwelliaceae</taxon>
        <taxon>Thalassotalea</taxon>
    </lineage>
</organism>
<evidence type="ECO:0000256" key="7">
    <source>
        <dbReference type="ARBA" id="ARBA00022679"/>
    </source>
</evidence>
<dbReference type="GO" id="GO:0003841">
    <property type="term" value="F:1-acylglycerol-3-phosphate O-acyltransferase activity"/>
    <property type="evidence" value="ECO:0007669"/>
    <property type="project" value="UniProtKB-UniRule"/>
</dbReference>
<evidence type="ECO:0000256" key="1">
    <source>
        <dbReference type="ARBA" id="ARBA00001141"/>
    </source>
</evidence>
<dbReference type="UniPathway" id="UPA00557">
    <property type="reaction ID" value="UER00613"/>
</dbReference>
<keyword evidence="9" id="KW-0594">Phospholipid biosynthesis</keyword>
<keyword evidence="10" id="KW-0812">Transmembrane</keyword>
<dbReference type="CDD" id="cd07989">
    <property type="entry name" value="LPLAT_AGPAT-like"/>
    <property type="match status" value="1"/>
</dbReference>
<dbReference type="PROSITE" id="PS51257">
    <property type="entry name" value="PROKAR_LIPOPROTEIN"/>
    <property type="match status" value="1"/>
</dbReference>
<dbReference type="SMART" id="SM00563">
    <property type="entry name" value="PlsC"/>
    <property type="match status" value="1"/>
</dbReference>
<dbReference type="NCBIfam" id="TIGR00530">
    <property type="entry name" value="AGP_acyltrn"/>
    <property type="match status" value="1"/>
</dbReference>